<evidence type="ECO:0000256" key="6">
    <source>
        <dbReference type="ARBA" id="ARBA00047942"/>
    </source>
</evidence>
<organism evidence="8 9">
    <name type="scientific">Agrobacterium arsenijevicii</name>
    <dbReference type="NCBI Taxonomy" id="1585697"/>
    <lineage>
        <taxon>Bacteria</taxon>
        <taxon>Pseudomonadati</taxon>
        <taxon>Pseudomonadota</taxon>
        <taxon>Alphaproteobacteria</taxon>
        <taxon>Hyphomicrobiales</taxon>
        <taxon>Rhizobiaceae</taxon>
        <taxon>Rhizobium/Agrobacterium group</taxon>
        <taxon>Agrobacterium</taxon>
    </lineage>
</organism>
<dbReference type="RefSeq" id="WP_045022196.1">
    <property type="nucleotide sequence ID" value="NZ_CP166106.1"/>
</dbReference>
<dbReference type="InterPro" id="IPR003356">
    <property type="entry name" value="DNA_methylase_A-5"/>
</dbReference>
<dbReference type="InterPro" id="IPR029063">
    <property type="entry name" value="SAM-dependent_MTases_sf"/>
</dbReference>
<sequence length="1043" mass="117472">MDKAANLTGPWLADLGYARVSGAMVREGDPAVDMHPFAPELRAIFETNGGSSCDAVVCIDRVPTVCLVDCERLSKEDSERRHQLRAFCERLWNQNLARVVMVTNVDWLEAWSVDNPDAEPRRYNLSDRKDAAETWSIAGLLNGEALRSRDHWFDPHKRVDKILLDNILMLVGKLAGCGQEPAAARRLVARLIFITYLEDRAIIGETYRELRKVRPLFEIVADRDRSSLRHLIRKLRGDFNGDFLSSAEGEPGWENLSDEAFEWIEQFLSRTSLRTGQASFWRYDFSQIPIELIASIYETFLSSKDEASDAPSSDRSKRKQGAYYTPKLLADWVVDLAVSDRDVLKERIFDGACGSGMLLTAAFRKIIRASEIRNAREGRPAEVDFKARQKLLLDHIFGGDVDDDACQLTAFSLYLALLADLNPRDLSVLRRGGHKLPPLGENIRRGANGDFFGRDSETFNRERYTIFLSNPPWRELRPEEPASLAVEDWRNRQEKPTPHVPKRQIATAFALGAADTLMEGGRVALILPVTPFVSGDATQRDFRGHLLGRYKIEKIINFSDMRRLIFADAVHPFIVLIASVRDRSERFQSVERESFEYWTPKTDIALAFGRLAIHGGDRTQLPAAALLSDESQLTMRYWGSSPDVALLQRLKRRGSIKDLIKSGWMDAKGFHARDEDRRRPPETWYTDVPEWMAKSGFLSATALPRDVPFVAAESLIPFPLDQIARVPERRLFEGPRVLWTDGAHPEGGVKAVYAEKLFSYQHSLAVLSAPNTVDGRLTARFLTVYLRSPMGLWLLLLLSGSVASERPKLHVREALDWPFWSLERHPARERARAIMIEVDQTLASVEAEPLLAQPHQWSAVQNHLNRLVYEYFALSDDEIAMIEELATFVGPALQPSSLNHNALSKPLREAPSIAHLSEYANALSNTLLAWRDATGGSGDISVRTWTGNTVPLGAAIITLGNPDEKNRIGDDSIIEELSASLNKVASYSAESFLTIPDVAVIDGNRIFLVKPLVMRFWMRRCAVEDANQLAIQLQALSRIRMQA</sequence>
<comment type="caution">
    <text evidence="8">The sequence shown here is derived from an EMBL/GenBank/DDBJ whole genome shotgun (WGS) entry which is preliminary data.</text>
</comment>
<evidence type="ECO:0000259" key="7">
    <source>
        <dbReference type="Pfam" id="PF02384"/>
    </source>
</evidence>
<dbReference type="Gene3D" id="3.40.50.150">
    <property type="entry name" value="Vaccinia Virus protein VP39"/>
    <property type="match status" value="1"/>
</dbReference>
<dbReference type="Pfam" id="PF02384">
    <property type="entry name" value="N6_Mtase"/>
    <property type="match status" value="1"/>
</dbReference>
<comment type="catalytic activity">
    <reaction evidence="6">
        <text>a 2'-deoxyadenosine in DNA + S-adenosyl-L-methionine = an N(6)-methyl-2'-deoxyadenosine in DNA + S-adenosyl-L-homocysteine + H(+)</text>
        <dbReference type="Rhea" id="RHEA:15197"/>
        <dbReference type="Rhea" id="RHEA-COMP:12418"/>
        <dbReference type="Rhea" id="RHEA-COMP:12419"/>
        <dbReference type="ChEBI" id="CHEBI:15378"/>
        <dbReference type="ChEBI" id="CHEBI:57856"/>
        <dbReference type="ChEBI" id="CHEBI:59789"/>
        <dbReference type="ChEBI" id="CHEBI:90615"/>
        <dbReference type="ChEBI" id="CHEBI:90616"/>
        <dbReference type="EC" id="2.1.1.72"/>
    </reaction>
</comment>
<keyword evidence="9" id="KW-1185">Reference proteome</keyword>
<dbReference type="PRINTS" id="PR00507">
    <property type="entry name" value="N12N6MTFRASE"/>
</dbReference>
<comment type="similarity">
    <text evidence="1">Belongs to the N(4)/N(6)-methyltransferase family.</text>
</comment>
<keyword evidence="4" id="KW-0808">Transferase</keyword>
<accession>A0ABR5D2X8</accession>
<dbReference type="PANTHER" id="PTHR33841:SF5">
    <property type="entry name" value="DNA METHYLASE (MODIFICATION METHYLASE) (METHYLTRANSFERASE)-RELATED"/>
    <property type="match status" value="1"/>
</dbReference>
<evidence type="ECO:0000313" key="9">
    <source>
        <dbReference type="Proteomes" id="UP000032564"/>
    </source>
</evidence>
<keyword evidence="5" id="KW-0949">S-adenosyl-L-methionine</keyword>
<dbReference type="InterPro" id="IPR050953">
    <property type="entry name" value="N4_N6_ade-DNA_methylase"/>
</dbReference>
<evidence type="ECO:0000256" key="1">
    <source>
        <dbReference type="ARBA" id="ARBA00006594"/>
    </source>
</evidence>
<protein>
    <recommendedName>
        <fullName evidence="2">site-specific DNA-methyltransferase (adenine-specific)</fullName>
        <ecNumber evidence="2">2.1.1.72</ecNumber>
    </recommendedName>
</protein>
<dbReference type="Proteomes" id="UP000032564">
    <property type="component" value="Unassembled WGS sequence"/>
</dbReference>
<gene>
    <name evidence="8" type="ORF">RP75_20995</name>
</gene>
<dbReference type="EMBL" id="JWIT01000017">
    <property type="protein sequence ID" value="KJF71413.1"/>
    <property type="molecule type" value="Genomic_DNA"/>
</dbReference>
<reference evidence="8 9" key="1">
    <citation type="submission" date="2014-12" db="EMBL/GenBank/DDBJ databases">
        <authorList>
            <person name="Kuzmanovic N."/>
            <person name="Pulawska J."/>
            <person name="Obradovic A."/>
        </authorList>
    </citation>
    <scope>NUCLEOTIDE SEQUENCE [LARGE SCALE GENOMIC DNA]</scope>
    <source>
        <strain evidence="8 9">KFB 330</strain>
    </source>
</reference>
<keyword evidence="3" id="KW-0489">Methyltransferase</keyword>
<name>A0ABR5D2X8_9HYPH</name>
<evidence type="ECO:0000256" key="4">
    <source>
        <dbReference type="ARBA" id="ARBA00022679"/>
    </source>
</evidence>
<dbReference type="PANTHER" id="PTHR33841">
    <property type="entry name" value="DNA METHYLTRANSFERASE YEEA-RELATED"/>
    <property type="match status" value="1"/>
</dbReference>
<feature type="domain" description="DNA methylase adenine-specific" evidence="7">
    <location>
        <begin position="293"/>
        <end position="560"/>
    </location>
</feature>
<dbReference type="EC" id="2.1.1.72" evidence="2"/>
<evidence type="ECO:0000256" key="3">
    <source>
        <dbReference type="ARBA" id="ARBA00022603"/>
    </source>
</evidence>
<proteinExistence type="inferred from homology"/>
<dbReference type="SUPFAM" id="SSF53335">
    <property type="entry name" value="S-adenosyl-L-methionine-dependent methyltransferases"/>
    <property type="match status" value="1"/>
</dbReference>
<evidence type="ECO:0000256" key="2">
    <source>
        <dbReference type="ARBA" id="ARBA00011900"/>
    </source>
</evidence>
<evidence type="ECO:0000313" key="8">
    <source>
        <dbReference type="EMBL" id="KJF71413.1"/>
    </source>
</evidence>
<evidence type="ECO:0000256" key="5">
    <source>
        <dbReference type="ARBA" id="ARBA00022691"/>
    </source>
</evidence>